<dbReference type="Pfam" id="PF05488">
    <property type="entry name" value="PAAR_motif"/>
    <property type="match status" value="1"/>
</dbReference>
<accession>A0ABP9SAN2</accession>
<evidence type="ECO:0000313" key="3">
    <source>
        <dbReference type="Proteomes" id="UP001501570"/>
    </source>
</evidence>
<reference evidence="3" key="1">
    <citation type="journal article" date="2019" name="Int. J. Syst. Evol. Microbiol.">
        <title>The Global Catalogue of Microorganisms (GCM) 10K type strain sequencing project: providing services to taxonomists for standard genome sequencing and annotation.</title>
        <authorList>
            <consortium name="The Broad Institute Genomics Platform"/>
            <consortium name="The Broad Institute Genome Sequencing Center for Infectious Disease"/>
            <person name="Wu L."/>
            <person name="Ma J."/>
        </authorList>
    </citation>
    <scope>NUCLEOTIDE SEQUENCE [LARGE SCALE GENOMIC DNA]</scope>
    <source>
        <strain evidence="3">JCM 18304</strain>
    </source>
</reference>
<dbReference type="InterPro" id="IPR008727">
    <property type="entry name" value="PAAR_motif"/>
</dbReference>
<keyword evidence="3" id="KW-1185">Reference proteome</keyword>
<name>A0ABP9SAN2_9ACTN</name>
<proteinExistence type="predicted"/>
<dbReference type="CDD" id="cd14740">
    <property type="entry name" value="PAAR_4"/>
    <property type="match status" value="1"/>
</dbReference>
<protein>
    <submittedName>
        <fullName evidence="2">PAAR domain-containing protein</fullName>
    </submittedName>
</protein>
<dbReference type="RefSeq" id="WP_345634497.1">
    <property type="nucleotide sequence ID" value="NZ_BAABJQ010000019.1"/>
</dbReference>
<dbReference type="EMBL" id="BAABJQ010000019">
    <property type="protein sequence ID" value="GAA5193524.1"/>
    <property type="molecule type" value="Genomic_DNA"/>
</dbReference>
<organism evidence="2 3">
    <name type="scientific">Rugosimonospora acidiphila</name>
    <dbReference type="NCBI Taxonomy" id="556531"/>
    <lineage>
        <taxon>Bacteria</taxon>
        <taxon>Bacillati</taxon>
        <taxon>Actinomycetota</taxon>
        <taxon>Actinomycetes</taxon>
        <taxon>Micromonosporales</taxon>
        <taxon>Micromonosporaceae</taxon>
        <taxon>Rugosimonospora</taxon>
    </lineage>
</organism>
<gene>
    <name evidence="2" type="ORF">GCM10023322_55740</name>
</gene>
<dbReference type="Gene3D" id="2.60.200.60">
    <property type="match status" value="1"/>
</dbReference>
<comment type="caution">
    <text evidence="2">The sequence shown here is derived from an EMBL/GenBank/DDBJ whole genome shotgun (WGS) entry which is preliminary data.</text>
</comment>
<evidence type="ECO:0000256" key="1">
    <source>
        <dbReference type="SAM" id="MobiDB-lite"/>
    </source>
</evidence>
<sequence length="130" mass="12825">MGQPAAKAGDRVVGVDVHIVLPPAQAPPVALPHPFGGVISGGVSTDVMIMGKPAAVVGSTATNTPPHLPAAPGTAFQRPPSNLATIRQGSATVRINGRPAARAGDRADTCNDPQDVPAGTVVAAGTVMIG</sequence>
<evidence type="ECO:0000313" key="2">
    <source>
        <dbReference type="EMBL" id="GAA5193524.1"/>
    </source>
</evidence>
<feature type="region of interest" description="Disordered" evidence="1">
    <location>
        <begin position="60"/>
        <end position="81"/>
    </location>
</feature>
<dbReference type="Proteomes" id="UP001501570">
    <property type="component" value="Unassembled WGS sequence"/>
</dbReference>